<feature type="compositionally biased region" description="Acidic residues" evidence="1">
    <location>
        <begin position="94"/>
        <end position="106"/>
    </location>
</feature>
<name>A0ABW4BI55_9LACO</name>
<sequence length="132" mass="14845">MSRAKRKRKNAMKRHQTQTIEVNVDMTPMVQSAIEGLKVSLQPSIDQWAQQLAQSVVNQATAAQEDPADYAPLPNLDETDDDDEVPDVSHEDGESMGEDEDTDAWQEDEKLAYGDDWDGLGNEDDEDDDDDY</sequence>
<organism evidence="2 3">
    <name type="scientific">Lacticaseibacillus suilingensis</name>
    <dbReference type="NCBI Taxonomy" id="2799577"/>
    <lineage>
        <taxon>Bacteria</taxon>
        <taxon>Bacillati</taxon>
        <taxon>Bacillota</taxon>
        <taxon>Bacilli</taxon>
        <taxon>Lactobacillales</taxon>
        <taxon>Lactobacillaceae</taxon>
        <taxon>Lacticaseibacillus</taxon>
    </lineage>
</organism>
<proteinExistence type="predicted"/>
<evidence type="ECO:0000313" key="2">
    <source>
        <dbReference type="EMBL" id="MFD1400169.1"/>
    </source>
</evidence>
<gene>
    <name evidence="2" type="ORF">ACFQ41_12695</name>
</gene>
<feature type="compositionally biased region" description="Acidic residues" evidence="1">
    <location>
        <begin position="77"/>
        <end position="86"/>
    </location>
</feature>
<keyword evidence="3" id="KW-1185">Reference proteome</keyword>
<comment type="caution">
    <text evidence="2">The sequence shown here is derived from an EMBL/GenBank/DDBJ whole genome shotgun (WGS) entry which is preliminary data.</text>
</comment>
<evidence type="ECO:0000256" key="1">
    <source>
        <dbReference type="SAM" id="MobiDB-lite"/>
    </source>
</evidence>
<dbReference type="RefSeq" id="WP_204118331.1">
    <property type="nucleotide sequence ID" value="NZ_BOLV01000004.1"/>
</dbReference>
<dbReference type="Proteomes" id="UP001597199">
    <property type="component" value="Unassembled WGS sequence"/>
</dbReference>
<feature type="region of interest" description="Disordered" evidence="1">
    <location>
        <begin position="58"/>
        <end position="132"/>
    </location>
</feature>
<protein>
    <recommendedName>
        <fullName evidence="4">DNA primase</fullName>
    </recommendedName>
</protein>
<dbReference type="EMBL" id="JBHTOA010000048">
    <property type="protein sequence ID" value="MFD1400169.1"/>
    <property type="molecule type" value="Genomic_DNA"/>
</dbReference>
<evidence type="ECO:0008006" key="4">
    <source>
        <dbReference type="Google" id="ProtNLM"/>
    </source>
</evidence>
<evidence type="ECO:0000313" key="3">
    <source>
        <dbReference type="Proteomes" id="UP001597199"/>
    </source>
</evidence>
<feature type="compositionally biased region" description="Acidic residues" evidence="1">
    <location>
        <begin position="115"/>
        <end position="132"/>
    </location>
</feature>
<accession>A0ABW4BI55</accession>
<reference evidence="3" key="1">
    <citation type="journal article" date="2019" name="Int. J. Syst. Evol. Microbiol.">
        <title>The Global Catalogue of Microorganisms (GCM) 10K type strain sequencing project: providing services to taxonomists for standard genome sequencing and annotation.</title>
        <authorList>
            <consortium name="The Broad Institute Genomics Platform"/>
            <consortium name="The Broad Institute Genome Sequencing Center for Infectious Disease"/>
            <person name="Wu L."/>
            <person name="Ma J."/>
        </authorList>
    </citation>
    <scope>NUCLEOTIDE SEQUENCE [LARGE SCALE GENOMIC DNA]</scope>
    <source>
        <strain evidence="3">CCM 9110</strain>
    </source>
</reference>